<evidence type="ECO:0000259" key="1">
    <source>
        <dbReference type="Pfam" id="PF01494"/>
    </source>
</evidence>
<dbReference type="PATRIC" id="fig|358396.7.peg.3800"/>
<sequence length="442" mass="48983">MAGLLTARVLADGFEAVTIIERDSLSDQLRTRKGVPQADHPHALLEAGRATLEDLFPGYGEDLISAGGLVIDALTDFQHYENGDFLADGSTRLPMYAASRPLFESITRRRISDFDGIDIRSNCQWMDYLADDEATSVDGVVVRTDDGTREEIAADLTVDATGRTSRTPSWLEEHGYVPPSTEEVRIDIAYSTALFERPPDDRRTFFVPASAPRTRGGAVFPVEADRWLVNMHGVHGDHPPTDFEGFAEFAGTLPVPDLKRLVDTQSWVGEEIDHYPFPSNRRYRYAELDRFPSGLVVIGDAITSFNPIYGQGMSVAALEALVLHHVLAAGDRTNIALSFFEQAEEVIDIAWNMAVGSDFGFPQTTGPKPRGTDFFNRYLSRLTSKAHTDAELREAFYRVITMEVPPTTLLRPGIVWQVLKPTPSDIGTGFPSRSRKQSKKTS</sequence>
<dbReference type="PANTHER" id="PTHR43422">
    <property type="entry name" value="THIAMINE THIAZOLE SYNTHASE"/>
    <property type="match status" value="1"/>
</dbReference>
<evidence type="ECO:0000313" key="4">
    <source>
        <dbReference type="Proteomes" id="UP000011555"/>
    </source>
</evidence>
<dbReference type="eggNOG" id="arCOG00570">
    <property type="taxonomic scope" value="Archaea"/>
</dbReference>
<keyword evidence="4" id="KW-1185">Reference proteome</keyword>
<proteinExistence type="predicted"/>
<dbReference type="SUPFAM" id="SSF51905">
    <property type="entry name" value="FAD/NAD(P)-binding domain"/>
    <property type="match status" value="1"/>
</dbReference>
<dbReference type="Gene3D" id="3.50.50.60">
    <property type="entry name" value="FAD/NAD(P)-binding domain"/>
    <property type="match status" value="1"/>
</dbReference>
<evidence type="ECO:0000313" key="2">
    <source>
        <dbReference type="EMBL" id="APW98135.1"/>
    </source>
</evidence>
<dbReference type="AlphaFoldDB" id="M0L866"/>
<reference evidence="2 5" key="1">
    <citation type="journal article" date="2011" name="J. Bacteriol.">
        <title>Genome sequence of Halobiforma lacisalsi AJ5, an extremely halophilic archaeon which harbors a bop gene.</title>
        <authorList>
            <person name="Jiang X."/>
            <person name="Wang S."/>
            <person name="Cheng H."/>
            <person name="Huo Y."/>
            <person name="Zhang X."/>
            <person name="Zhu X."/>
            <person name="Han X."/>
            <person name="Ni P."/>
            <person name="Wu M."/>
        </authorList>
    </citation>
    <scope>NUCLEOTIDE SEQUENCE [LARGE SCALE GENOMIC DNA]</scope>
    <source>
        <strain evidence="2 5">AJ5</strain>
    </source>
</reference>
<feature type="domain" description="FAD-binding" evidence="1">
    <location>
        <begin position="132"/>
        <end position="329"/>
    </location>
</feature>
<dbReference type="PANTHER" id="PTHR43422:SF3">
    <property type="entry name" value="THIAMINE THIAZOLE SYNTHASE"/>
    <property type="match status" value="1"/>
</dbReference>
<reference evidence="3 4" key="2">
    <citation type="journal article" date="2014" name="PLoS Genet.">
        <title>Phylogenetically driven sequencing of extremely halophilic archaea reveals strategies for static and dynamic osmo-response.</title>
        <authorList>
            <person name="Becker E.A."/>
            <person name="Seitzer P.M."/>
            <person name="Tritt A."/>
            <person name="Larsen D."/>
            <person name="Krusor M."/>
            <person name="Yao A.I."/>
            <person name="Wu D."/>
            <person name="Madern D."/>
            <person name="Eisen J.A."/>
            <person name="Darling A.E."/>
            <person name="Facciotti M.T."/>
        </authorList>
    </citation>
    <scope>NUCLEOTIDE SEQUENCE [LARGE SCALE GENOMIC DNA]</scope>
    <source>
        <strain evidence="3 4">AJ5</strain>
    </source>
</reference>
<reference evidence="2" key="3">
    <citation type="submission" date="2017-01" db="EMBL/GenBank/DDBJ databases">
        <authorList>
            <person name="Mah S.A."/>
            <person name="Swanson W.J."/>
            <person name="Moy G.W."/>
            <person name="Vacquier V.D."/>
        </authorList>
    </citation>
    <scope>NUCLEOTIDE SEQUENCE</scope>
    <source>
        <strain evidence="2">AJ5</strain>
    </source>
</reference>
<dbReference type="InterPro" id="IPR036188">
    <property type="entry name" value="FAD/NAD-bd_sf"/>
</dbReference>
<dbReference type="Proteomes" id="UP000186547">
    <property type="component" value="Chromosome"/>
</dbReference>
<evidence type="ECO:0000313" key="5">
    <source>
        <dbReference type="Proteomes" id="UP000186547"/>
    </source>
</evidence>
<dbReference type="EMBL" id="AOLZ01000075">
    <property type="protein sequence ID" value="EMA28115.1"/>
    <property type="molecule type" value="Genomic_DNA"/>
</dbReference>
<protein>
    <submittedName>
        <fullName evidence="2">Oxidoreductase</fullName>
    </submittedName>
</protein>
<dbReference type="RefSeq" id="WP_007143440.1">
    <property type="nucleotide sequence ID" value="NZ_AOLZ01000075.1"/>
</dbReference>
<dbReference type="GO" id="GO:0071949">
    <property type="term" value="F:FAD binding"/>
    <property type="evidence" value="ECO:0007669"/>
    <property type="project" value="InterPro"/>
</dbReference>
<organism evidence="3 4">
    <name type="scientific">Natronobacterium lacisalsi AJ5</name>
    <dbReference type="NCBI Taxonomy" id="358396"/>
    <lineage>
        <taxon>Archaea</taxon>
        <taxon>Methanobacteriati</taxon>
        <taxon>Methanobacteriota</taxon>
        <taxon>Stenosarchaea group</taxon>
        <taxon>Halobacteria</taxon>
        <taxon>Halobacteriales</taxon>
        <taxon>Natrialbaceae</taxon>
        <taxon>Natronobacterium</taxon>
    </lineage>
</organism>
<dbReference type="InterPro" id="IPR002938">
    <property type="entry name" value="FAD-bd"/>
</dbReference>
<evidence type="ECO:0000313" key="3">
    <source>
        <dbReference type="EMBL" id="EMA28115.1"/>
    </source>
</evidence>
<accession>M0L866</accession>
<dbReference type="Proteomes" id="UP000011555">
    <property type="component" value="Unassembled WGS sequence"/>
</dbReference>
<gene>
    <name evidence="3" type="ORF">C445_18788</name>
    <name evidence="2" type="ORF">CHINAEXTREME_10195</name>
</gene>
<name>M0L866_NATLA</name>
<dbReference type="Pfam" id="PF01494">
    <property type="entry name" value="FAD_binding_3"/>
    <property type="match status" value="1"/>
</dbReference>
<dbReference type="KEGG" id="hlc:CHINAEXTREME10195"/>
<dbReference type="STRING" id="358396.CHINAEXTREME_10195"/>
<dbReference type="EMBL" id="CP019285">
    <property type="protein sequence ID" value="APW98135.1"/>
    <property type="molecule type" value="Genomic_DNA"/>
</dbReference>